<sequence>MILNQYCQLIKLMRSVINEMTKNSKKTTLLVLASTFPRWNDDTEPRFVYDLCLRLKEEYTLIVLAPHEKGAKNKEVIEGLQVYRYRYAPDFLEILAYEGGISAKLKGNKLNYLILPFFFLGQWIAIIKLLKQYPIKAIHAHWLIPQGILALVARLVSRNKPAILCTSHGGDLYGLNDPISKTIKRYVIKNVDAMTVVSYAMQDEIKKFVPTAKQVVVAPMGTDLSNLFIPDDSVKRKPYQLLFVGRLVEKKGLQYLLQAMPDIIKHYPETCLNIAGTGPEQALLEVLVKELKLTKHVFFLGRLSHQALVNEYRQAAMAVFPFVQAKNGDVEGLGLVMIEAMGCGCPVIASDIPAVRDVIIDGKTGVLLESANSKDIATKILTLYTNTPARKKLVTQARKFVVNNFDWNISRNTYSDIIKRLSDNE</sequence>
<dbReference type="EMBL" id="DRMS01000176">
    <property type="protein sequence ID" value="HFC92046.1"/>
    <property type="molecule type" value="Genomic_DNA"/>
</dbReference>
<evidence type="ECO:0000259" key="2">
    <source>
        <dbReference type="Pfam" id="PF00534"/>
    </source>
</evidence>
<keyword evidence="1" id="KW-0812">Transmembrane</keyword>
<proteinExistence type="predicted"/>
<dbReference type="InterPro" id="IPR050194">
    <property type="entry name" value="Glycosyltransferase_grp1"/>
</dbReference>
<feature type="domain" description="Glycosyl transferase family 1" evidence="2">
    <location>
        <begin position="235"/>
        <end position="399"/>
    </location>
</feature>
<evidence type="ECO:0000259" key="3">
    <source>
        <dbReference type="Pfam" id="PF13439"/>
    </source>
</evidence>
<organism evidence="4">
    <name type="scientific">Leucothrix mucor</name>
    <dbReference type="NCBI Taxonomy" id="45248"/>
    <lineage>
        <taxon>Bacteria</taxon>
        <taxon>Pseudomonadati</taxon>
        <taxon>Pseudomonadota</taxon>
        <taxon>Gammaproteobacteria</taxon>
        <taxon>Thiotrichales</taxon>
        <taxon>Thiotrichaceae</taxon>
        <taxon>Leucothrix</taxon>
    </lineage>
</organism>
<dbReference type="Proteomes" id="UP000885750">
    <property type="component" value="Unassembled WGS sequence"/>
</dbReference>
<evidence type="ECO:0000256" key="1">
    <source>
        <dbReference type="SAM" id="Phobius"/>
    </source>
</evidence>
<name>A0A7V2WUF1_LEUMU</name>
<keyword evidence="1" id="KW-0472">Membrane</keyword>
<gene>
    <name evidence="4" type="ORF">ENJ51_04460</name>
</gene>
<keyword evidence="1" id="KW-1133">Transmembrane helix</keyword>
<dbReference type="InterPro" id="IPR028098">
    <property type="entry name" value="Glyco_trans_4-like_N"/>
</dbReference>
<reference evidence="4" key="1">
    <citation type="journal article" date="2020" name="mSystems">
        <title>Genome- and Community-Level Interaction Insights into Carbon Utilization and Element Cycling Functions of Hydrothermarchaeota in Hydrothermal Sediment.</title>
        <authorList>
            <person name="Zhou Z."/>
            <person name="Liu Y."/>
            <person name="Xu W."/>
            <person name="Pan J."/>
            <person name="Luo Z.H."/>
            <person name="Li M."/>
        </authorList>
    </citation>
    <scope>NUCLEOTIDE SEQUENCE [LARGE SCALE GENOMIC DNA]</scope>
    <source>
        <strain evidence="4">HyVt-493</strain>
    </source>
</reference>
<dbReference type="InterPro" id="IPR001296">
    <property type="entry name" value="Glyco_trans_1"/>
</dbReference>
<dbReference type="PANTHER" id="PTHR45947">
    <property type="entry name" value="SULFOQUINOVOSYL TRANSFERASE SQD2"/>
    <property type="match status" value="1"/>
</dbReference>
<dbReference type="Gene3D" id="3.40.50.2000">
    <property type="entry name" value="Glycogen Phosphorylase B"/>
    <property type="match status" value="2"/>
</dbReference>
<dbReference type="GO" id="GO:0016757">
    <property type="term" value="F:glycosyltransferase activity"/>
    <property type="evidence" value="ECO:0007669"/>
    <property type="project" value="InterPro"/>
</dbReference>
<dbReference type="Pfam" id="PF00534">
    <property type="entry name" value="Glycos_transf_1"/>
    <property type="match status" value="1"/>
</dbReference>
<protein>
    <submittedName>
        <fullName evidence="4">Glycosyltransferase family 4 protein</fullName>
    </submittedName>
</protein>
<dbReference type="SUPFAM" id="SSF53756">
    <property type="entry name" value="UDP-Glycosyltransferase/glycogen phosphorylase"/>
    <property type="match status" value="1"/>
</dbReference>
<dbReference type="PANTHER" id="PTHR45947:SF3">
    <property type="entry name" value="SULFOQUINOVOSYL TRANSFERASE SQD2"/>
    <property type="match status" value="1"/>
</dbReference>
<comment type="caution">
    <text evidence="4">The sequence shown here is derived from an EMBL/GenBank/DDBJ whole genome shotgun (WGS) entry which is preliminary data.</text>
</comment>
<feature type="transmembrane region" description="Helical" evidence="1">
    <location>
        <begin position="110"/>
        <end position="130"/>
    </location>
</feature>
<accession>A0A7V2WUF1</accession>
<dbReference type="Pfam" id="PF13439">
    <property type="entry name" value="Glyco_transf_4"/>
    <property type="match status" value="1"/>
</dbReference>
<evidence type="ECO:0000313" key="4">
    <source>
        <dbReference type="EMBL" id="HFC92046.1"/>
    </source>
</evidence>
<dbReference type="CDD" id="cd03801">
    <property type="entry name" value="GT4_PimA-like"/>
    <property type="match status" value="1"/>
</dbReference>
<feature type="domain" description="Glycosyltransferase subfamily 4-like N-terminal" evidence="3">
    <location>
        <begin position="46"/>
        <end position="225"/>
    </location>
</feature>
<dbReference type="AlphaFoldDB" id="A0A7V2WUF1"/>